<feature type="compositionally biased region" description="Basic and acidic residues" evidence="1">
    <location>
        <begin position="113"/>
        <end position="123"/>
    </location>
</feature>
<dbReference type="AlphaFoldDB" id="A0A7M2GGD4"/>
<accession>A0A7M2GGD4</accession>
<evidence type="ECO:0000313" key="3">
    <source>
        <dbReference type="EMBL" id="QOT71741.1"/>
    </source>
</evidence>
<reference evidence="4" key="1">
    <citation type="submission" date="2020-08" db="EMBL/GenBank/DDBJ databases">
        <title>Complete genome sequence of Sphingobium barthaii strain KK22, a high-molecular-weight polycyclic aromatic hydrocarbon-degrading soil bacterium.</title>
        <authorList>
            <person name="Mori J.F."/>
            <person name="Kanaly R.A."/>
        </authorList>
    </citation>
    <scope>NUCLEOTIDE SEQUENCE [LARGE SCALE GENOMIC DNA]</scope>
    <source>
        <strain evidence="4">KK22</strain>
    </source>
</reference>
<dbReference type="KEGG" id="sbar:H5V43_00740"/>
<proteinExistence type="predicted"/>
<evidence type="ECO:0000256" key="1">
    <source>
        <dbReference type="SAM" id="MobiDB-lite"/>
    </source>
</evidence>
<organism evidence="3 4">
    <name type="scientific">Sphingobium fuliginis (strain ATCC 27551)</name>
    <dbReference type="NCBI Taxonomy" id="336203"/>
    <lineage>
        <taxon>Bacteria</taxon>
        <taxon>Pseudomonadati</taxon>
        <taxon>Pseudomonadota</taxon>
        <taxon>Alphaproteobacteria</taxon>
        <taxon>Sphingomonadales</taxon>
        <taxon>Sphingomonadaceae</taxon>
        <taxon>Sphingobium</taxon>
    </lineage>
</organism>
<dbReference type="EMBL" id="CP060035">
    <property type="protein sequence ID" value="QOT71741.1"/>
    <property type="molecule type" value="Genomic_DNA"/>
</dbReference>
<evidence type="ECO:0000313" key="4">
    <source>
        <dbReference type="Proteomes" id="UP000593663"/>
    </source>
</evidence>
<dbReference type="InterPro" id="IPR025166">
    <property type="entry name" value="Integrase_DNA_bind_dom"/>
</dbReference>
<dbReference type="Pfam" id="PF13356">
    <property type="entry name" value="Arm-DNA-bind_3"/>
    <property type="match status" value="1"/>
</dbReference>
<name>A0A7M2GGD4_SPHSA</name>
<dbReference type="Proteomes" id="UP000593663">
    <property type="component" value="Chromosome 1"/>
</dbReference>
<protein>
    <submittedName>
        <fullName evidence="3">DUF4102 domain-containing protein</fullName>
    </submittedName>
</protein>
<dbReference type="Gene3D" id="3.30.160.390">
    <property type="entry name" value="Integrase, DNA-binding domain"/>
    <property type="match status" value="1"/>
</dbReference>
<feature type="region of interest" description="Disordered" evidence="1">
    <location>
        <begin position="113"/>
        <end position="137"/>
    </location>
</feature>
<feature type="domain" description="Integrase DNA-binding" evidence="2">
    <location>
        <begin position="26"/>
        <end position="90"/>
    </location>
</feature>
<sequence length="148" mass="16465">MTRMPTLTPSLIDGLVKGSLNAPLTPGLSVQLLLSGRKTWNICAGYPRSAFLRRTLDSYPAFAIAAARKWAGELNVAIESGIDPRDAWREAERLATMAVKRAHDLAWKPSGRVEFHGPNERTSRGPYRTRSPYSPVMSNPSWPRPFMT</sequence>
<dbReference type="InterPro" id="IPR038488">
    <property type="entry name" value="Integrase_DNA-bd_sf"/>
</dbReference>
<gene>
    <name evidence="3" type="ORF">H5V43_00740</name>
</gene>
<evidence type="ECO:0000259" key="2">
    <source>
        <dbReference type="Pfam" id="PF13356"/>
    </source>
</evidence>